<dbReference type="GO" id="GO:0016301">
    <property type="term" value="F:kinase activity"/>
    <property type="evidence" value="ECO:0007669"/>
    <property type="project" value="UniProtKB-UniRule"/>
</dbReference>
<protein>
    <recommendedName>
        <fullName evidence="7">Thiamine pyrophosphokinase</fullName>
        <ecNumber evidence="7">2.7.6.2</ecNumber>
    </recommendedName>
</protein>
<keyword evidence="4 7" id="KW-0547">Nucleotide-binding</keyword>
<dbReference type="SUPFAM" id="SSF63999">
    <property type="entry name" value="Thiamin pyrophosphokinase, catalytic domain"/>
    <property type="match status" value="1"/>
</dbReference>
<dbReference type="AlphaFoldDB" id="A0A2J6RBY9"/>
<dbReference type="InterPro" id="IPR007373">
    <property type="entry name" value="Thiamin_PyroPKinase_B1-bd"/>
</dbReference>
<dbReference type="PANTHER" id="PTHR13622:SF8">
    <property type="entry name" value="THIAMIN PYROPHOSPHOKINASE 1"/>
    <property type="match status" value="1"/>
</dbReference>
<comment type="similarity">
    <text evidence="2 7">Belongs to the thiamine pyrophosphokinase family.</text>
</comment>
<organism evidence="9 10">
    <name type="scientific">Hyaloscypha variabilis (strain UAMH 11265 / GT02V1 / F)</name>
    <name type="common">Meliniomyces variabilis</name>
    <dbReference type="NCBI Taxonomy" id="1149755"/>
    <lineage>
        <taxon>Eukaryota</taxon>
        <taxon>Fungi</taxon>
        <taxon>Dikarya</taxon>
        <taxon>Ascomycota</taxon>
        <taxon>Pezizomycotina</taxon>
        <taxon>Leotiomycetes</taxon>
        <taxon>Helotiales</taxon>
        <taxon>Hyaloscyphaceae</taxon>
        <taxon>Hyaloscypha</taxon>
        <taxon>Hyaloscypha variabilis</taxon>
    </lineage>
</organism>
<evidence type="ECO:0000256" key="3">
    <source>
        <dbReference type="ARBA" id="ARBA00022679"/>
    </source>
</evidence>
<dbReference type="GO" id="GO:0009229">
    <property type="term" value="P:thiamine diphosphate biosynthetic process"/>
    <property type="evidence" value="ECO:0007669"/>
    <property type="project" value="UniProtKB-UniRule"/>
</dbReference>
<dbReference type="InterPro" id="IPR036371">
    <property type="entry name" value="TPK_B1-bd_sf"/>
</dbReference>
<dbReference type="PANTHER" id="PTHR13622">
    <property type="entry name" value="THIAMIN PYROPHOSPHOKINASE"/>
    <property type="match status" value="1"/>
</dbReference>
<dbReference type="GO" id="GO:0005524">
    <property type="term" value="F:ATP binding"/>
    <property type="evidence" value="ECO:0007669"/>
    <property type="project" value="UniProtKB-UniRule"/>
</dbReference>
<evidence type="ECO:0000256" key="6">
    <source>
        <dbReference type="ARBA" id="ARBA00022840"/>
    </source>
</evidence>
<keyword evidence="6 7" id="KW-0067">ATP-binding</keyword>
<dbReference type="InterPro" id="IPR007371">
    <property type="entry name" value="TPK_catalytic"/>
</dbReference>
<dbReference type="STRING" id="1149755.A0A2J6RBY9"/>
<gene>
    <name evidence="9" type="ORF">L207DRAFT_515765</name>
</gene>
<dbReference type="GO" id="GO:0030975">
    <property type="term" value="F:thiamine binding"/>
    <property type="evidence" value="ECO:0007669"/>
    <property type="project" value="UniProtKB-UniRule"/>
</dbReference>
<dbReference type="InterPro" id="IPR016966">
    <property type="entry name" value="Thiamin_pyrophosphokinase_euk"/>
</dbReference>
<evidence type="ECO:0000256" key="2">
    <source>
        <dbReference type="ARBA" id="ARBA00006785"/>
    </source>
</evidence>
<evidence type="ECO:0000313" key="9">
    <source>
        <dbReference type="EMBL" id="PMD36028.1"/>
    </source>
</evidence>
<proteinExistence type="inferred from homology"/>
<dbReference type="Pfam" id="PF04263">
    <property type="entry name" value="TPK_catalytic"/>
    <property type="match status" value="1"/>
</dbReference>
<name>A0A2J6RBY9_HYAVF</name>
<dbReference type="Pfam" id="PF04265">
    <property type="entry name" value="TPK_B1_binding"/>
    <property type="match status" value="1"/>
</dbReference>
<dbReference type="GO" id="GO:0004788">
    <property type="term" value="F:thiamine diphosphokinase activity"/>
    <property type="evidence" value="ECO:0007669"/>
    <property type="project" value="UniProtKB-UniRule"/>
</dbReference>
<dbReference type="Proteomes" id="UP000235786">
    <property type="component" value="Unassembled WGS sequence"/>
</dbReference>
<dbReference type="GO" id="GO:0006772">
    <property type="term" value="P:thiamine metabolic process"/>
    <property type="evidence" value="ECO:0007669"/>
    <property type="project" value="InterPro"/>
</dbReference>
<keyword evidence="3 7" id="KW-0808">Transferase</keyword>
<dbReference type="Gene3D" id="3.40.50.10240">
    <property type="entry name" value="Thiamin pyrophosphokinase, catalytic domain"/>
    <property type="match status" value="1"/>
</dbReference>
<evidence type="ECO:0000256" key="5">
    <source>
        <dbReference type="ARBA" id="ARBA00022777"/>
    </source>
</evidence>
<evidence type="ECO:0000256" key="4">
    <source>
        <dbReference type="ARBA" id="ARBA00022741"/>
    </source>
</evidence>
<dbReference type="PIRSF" id="PIRSF031057">
    <property type="entry name" value="Thiamin_pyrophosphokinase"/>
    <property type="match status" value="1"/>
</dbReference>
<comment type="pathway">
    <text evidence="1 7">Cofactor biosynthesis; thiamine diphosphate biosynthesis; thiamine diphosphate from thiamine: step 1/1.</text>
</comment>
<comment type="catalytic activity">
    <reaction evidence="7">
        <text>thiamine + ATP = thiamine diphosphate + AMP + H(+)</text>
        <dbReference type="Rhea" id="RHEA:11576"/>
        <dbReference type="ChEBI" id="CHEBI:15378"/>
        <dbReference type="ChEBI" id="CHEBI:18385"/>
        <dbReference type="ChEBI" id="CHEBI:30616"/>
        <dbReference type="ChEBI" id="CHEBI:58937"/>
        <dbReference type="ChEBI" id="CHEBI:456215"/>
    </reaction>
</comment>
<sequence>MSTVEETIWQPADIFEPTPSRHGSHAIVILNQPLNLPFSVYQNLWSNSNYEIAADGGANRVYTLNRSNSSEEDLPLTTVIGDLDSLLPKTHSYWSSKNVPIIHDEDQYSTDFMKAVNHIREKQDKGLDIVVLGGLGGRVDQGMSVLHQLYTYQKEPGYPDGRMYLLSTEAITFVLKAGRHRIKAIAKYGEDGLGAGLGKHVGIIPLKEPSVISTEGLEWDVENWETEFGGQMSTSNHVKKDWITVETTKDVLFTIDLELPAGQSSD</sequence>
<dbReference type="EMBL" id="KZ613951">
    <property type="protein sequence ID" value="PMD36028.1"/>
    <property type="molecule type" value="Genomic_DNA"/>
</dbReference>
<dbReference type="SMART" id="SM00983">
    <property type="entry name" value="TPK_B1_binding"/>
    <property type="match status" value="1"/>
</dbReference>
<dbReference type="OrthoDB" id="25149at2759"/>
<dbReference type="UniPathway" id="UPA00060">
    <property type="reaction ID" value="UER00597"/>
</dbReference>
<dbReference type="EC" id="2.7.6.2" evidence="7"/>
<dbReference type="InterPro" id="IPR036759">
    <property type="entry name" value="TPK_catalytic_sf"/>
</dbReference>
<dbReference type="SUPFAM" id="SSF63862">
    <property type="entry name" value="Thiamin pyrophosphokinase, substrate-binding domain"/>
    <property type="match status" value="1"/>
</dbReference>
<dbReference type="InterPro" id="IPR006282">
    <property type="entry name" value="Thi_PPkinase"/>
</dbReference>
<keyword evidence="5 7" id="KW-0418">Kinase</keyword>
<evidence type="ECO:0000256" key="1">
    <source>
        <dbReference type="ARBA" id="ARBA00005078"/>
    </source>
</evidence>
<keyword evidence="10" id="KW-1185">Reference proteome</keyword>
<evidence type="ECO:0000259" key="8">
    <source>
        <dbReference type="SMART" id="SM00983"/>
    </source>
</evidence>
<accession>A0A2J6RBY9</accession>
<feature type="domain" description="Thiamin pyrophosphokinase thiamin-binding" evidence="8">
    <location>
        <begin position="178"/>
        <end position="251"/>
    </location>
</feature>
<dbReference type="CDD" id="cd07995">
    <property type="entry name" value="TPK"/>
    <property type="match status" value="1"/>
</dbReference>
<dbReference type="NCBIfam" id="TIGR01378">
    <property type="entry name" value="thi_PPkinase"/>
    <property type="match status" value="1"/>
</dbReference>
<evidence type="ECO:0000313" key="10">
    <source>
        <dbReference type="Proteomes" id="UP000235786"/>
    </source>
</evidence>
<evidence type="ECO:0000256" key="7">
    <source>
        <dbReference type="PIRNR" id="PIRNR031057"/>
    </source>
</evidence>
<reference evidence="9 10" key="1">
    <citation type="submission" date="2016-04" db="EMBL/GenBank/DDBJ databases">
        <title>A degradative enzymes factory behind the ericoid mycorrhizal symbiosis.</title>
        <authorList>
            <consortium name="DOE Joint Genome Institute"/>
            <person name="Martino E."/>
            <person name="Morin E."/>
            <person name="Grelet G."/>
            <person name="Kuo A."/>
            <person name="Kohler A."/>
            <person name="Daghino S."/>
            <person name="Barry K."/>
            <person name="Choi C."/>
            <person name="Cichocki N."/>
            <person name="Clum A."/>
            <person name="Copeland A."/>
            <person name="Hainaut M."/>
            <person name="Haridas S."/>
            <person name="Labutti K."/>
            <person name="Lindquist E."/>
            <person name="Lipzen A."/>
            <person name="Khouja H.-R."/>
            <person name="Murat C."/>
            <person name="Ohm R."/>
            <person name="Olson A."/>
            <person name="Spatafora J."/>
            <person name="Veneault-Fourrey C."/>
            <person name="Henrissat B."/>
            <person name="Grigoriev I."/>
            <person name="Martin F."/>
            <person name="Perotto S."/>
        </authorList>
    </citation>
    <scope>NUCLEOTIDE SEQUENCE [LARGE SCALE GENOMIC DNA]</scope>
    <source>
        <strain evidence="9 10">F</strain>
    </source>
</reference>